<dbReference type="Gene3D" id="3.75.10.10">
    <property type="entry name" value="L-arginine/glycine Amidinotransferase, Chain A"/>
    <property type="match status" value="1"/>
</dbReference>
<dbReference type="InterPro" id="IPR007466">
    <property type="entry name" value="Peptidyl-Arg-deiminase_porph"/>
</dbReference>
<dbReference type="GO" id="GO:0004668">
    <property type="term" value="F:protein-arginine deiminase activity"/>
    <property type="evidence" value="ECO:0007669"/>
    <property type="project" value="InterPro"/>
</dbReference>
<dbReference type="GO" id="GO:0047632">
    <property type="term" value="F:agmatine deiminase activity"/>
    <property type="evidence" value="ECO:0007669"/>
    <property type="project" value="TreeGrafter"/>
</dbReference>
<evidence type="ECO:0000256" key="1">
    <source>
        <dbReference type="ARBA" id="ARBA00022801"/>
    </source>
</evidence>
<dbReference type="SUPFAM" id="SSF55909">
    <property type="entry name" value="Pentein"/>
    <property type="match status" value="1"/>
</dbReference>
<keyword evidence="1" id="KW-0378">Hydrolase</keyword>
<evidence type="ECO:0000313" key="2">
    <source>
        <dbReference type="EMBL" id="MPV85191.1"/>
    </source>
</evidence>
<evidence type="ECO:0000313" key="3">
    <source>
        <dbReference type="Proteomes" id="UP000471298"/>
    </source>
</evidence>
<dbReference type="Pfam" id="PF04371">
    <property type="entry name" value="PAD_porph"/>
    <property type="match status" value="1"/>
</dbReference>
<dbReference type="GO" id="GO:0009446">
    <property type="term" value="P:putrescine biosynthetic process"/>
    <property type="evidence" value="ECO:0007669"/>
    <property type="project" value="InterPro"/>
</dbReference>
<organism evidence="2 3">
    <name type="scientific">Ostreibacterium oceani</name>
    <dbReference type="NCBI Taxonomy" id="2654998"/>
    <lineage>
        <taxon>Bacteria</taxon>
        <taxon>Pseudomonadati</taxon>
        <taxon>Pseudomonadota</taxon>
        <taxon>Gammaproteobacteria</taxon>
        <taxon>Cardiobacteriales</taxon>
        <taxon>Ostreibacteriaceae</taxon>
        <taxon>Ostreibacterium</taxon>
    </lineage>
</organism>
<dbReference type="EMBL" id="WHNW01000001">
    <property type="protein sequence ID" value="MPV85191.1"/>
    <property type="molecule type" value="Genomic_DNA"/>
</dbReference>
<comment type="caution">
    <text evidence="2">The sequence shown here is derived from an EMBL/GenBank/DDBJ whole genome shotgun (WGS) entry which is preliminary data.</text>
</comment>
<dbReference type="PANTHER" id="PTHR31377">
    <property type="entry name" value="AGMATINE DEIMINASE-RELATED"/>
    <property type="match status" value="1"/>
</dbReference>
<name>A0A6N7ERM6_9GAMM</name>
<gene>
    <name evidence="2" type="ORF">GCU85_00390</name>
</gene>
<dbReference type="Proteomes" id="UP000471298">
    <property type="component" value="Unassembled WGS sequence"/>
</dbReference>
<protein>
    <submittedName>
        <fullName evidence="2">Agmatine deiminase family protein</fullName>
    </submittedName>
</protein>
<sequence>MPDESELHEGTWLQWPHHYQYGVPYRNRLDATWVAMTQALAGSENVHIIAYNEKEEKRIIDLLNKNNIDLTHVDFYRFKTDDVWVRDNGPIYARDMHGNLVIQDWGFNGWGQKSDEESNQPIGFTNCNAIPKKIAQAQGIPLIDLNKTLINEGGSVEIDGHGTLMACKSSIINDNRNPGMSQAQIEAIFTEYLGASHFIWLDGQAGLDLTDQHIDGFARFGNASTIVTMNKHDLLEFDVTAKDIKTLYGAKNKQEKPYNFVTVPLTKNTVKKSSGSDLGYKGSYVNYYIANTVVLVPNYQDPNDTIANDIIQSLYPNRSVVGIDVRDLYENGGMIHCVTQQQPA</sequence>
<keyword evidence="3" id="KW-1185">Reference proteome</keyword>
<proteinExistence type="predicted"/>
<dbReference type="AlphaFoldDB" id="A0A6N7ERM6"/>
<dbReference type="InParanoid" id="A0A6N7ERM6"/>
<dbReference type="PANTHER" id="PTHR31377:SF0">
    <property type="entry name" value="AGMATINE DEIMINASE-RELATED"/>
    <property type="match status" value="1"/>
</dbReference>
<accession>A0A6N7ERM6</accession>
<reference evidence="2 3" key="1">
    <citation type="submission" date="2019-10" db="EMBL/GenBank/DDBJ databases">
        <title>Cardiobacteriales fam. a chemoheterotrophic member of the order Cardiobacteriales, and proposal of Cardiobacteriales fam. nov.</title>
        <authorList>
            <person name="Wang C."/>
        </authorList>
    </citation>
    <scope>NUCLEOTIDE SEQUENCE [LARGE SCALE GENOMIC DNA]</scope>
    <source>
        <strain evidence="2 3">ML27</strain>
    </source>
</reference>